<name>A0ABU5DEF7_9BURK</name>
<accession>A0ABU5DEF7</accession>
<dbReference type="SUPFAM" id="SSF48613">
    <property type="entry name" value="Heme oxygenase-like"/>
    <property type="match status" value="1"/>
</dbReference>
<keyword evidence="2" id="KW-1185">Reference proteome</keyword>
<dbReference type="Proteomes" id="UP001285263">
    <property type="component" value="Unassembled WGS sequence"/>
</dbReference>
<dbReference type="InterPro" id="IPR016053">
    <property type="entry name" value="Haem_Oase-like"/>
</dbReference>
<proteinExistence type="predicted"/>
<evidence type="ECO:0000313" key="1">
    <source>
        <dbReference type="EMBL" id="MDY0744135.1"/>
    </source>
</evidence>
<dbReference type="Gene3D" id="1.20.910.10">
    <property type="entry name" value="Heme oxygenase-like"/>
    <property type="match status" value="1"/>
</dbReference>
<protein>
    <submittedName>
        <fullName evidence="1">Biliverdin-producing heme oxygenase</fullName>
    </submittedName>
</protein>
<sequence>MTSTPPEPLLAELRSSTRPLHDDIERLLALEAPMELGRYQAIIGGFHSFLSRWEQDLLAALPPSLQGWFQERGRARFAADDLGYLASLGLPAARPASAAQPDLQDAGLASVFGSMYVIEGSALGGQVITPKLQRDMGLEPGRGASYFHGYGGRTSAMWREFRQKAVAEVGGEPAALRAASEAAQATFGALIATFRPLLA</sequence>
<organism evidence="1 2">
    <name type="scientific">Roseateles agri</name>
    <dbReference type="NCBI Taxonomy" id="3098619"/>
    <lineage>
        <taxon>Bacteria</taxon>
        <taxon>Pseudomonadati</taxon>
        <taxon>Pseudomonadota</taxon>
        <taxon>Betaproteobacteria</taxon>
        <taxon>Burkholderiales</taxon>
        <taxon>Sphaerotilaceae</taxon>
        <taxon>Roseateles</taxon>
    </lineage>
</organism>
<dbReference type="EMBL" id="JAXCLA010000002">
    <property type="protein sequence ID" value="MDY0744135.1"/>
    <property type="molecule type" value="Genomic_DNA"/>
</dbReference>
<dbReference type="CDD" id="cd19166">
    <property type="entry name" value="HemeO-bac"/>
    <property type="match status" value="1"/>
</dbReference>
<dbReference type="InterPro" id="IPR016084">
    <property type="entry name" value="Haem_Oase-like_multi-hlx"/>
</dbReference>
<dbReference type="Pfam" id="PF01126">
    <property type="entry name" value="Heme_oxygenase"/>
    <property type="match status" value="1"/>
</dbReference>
<comment type="caution">
    <text evidence="1">The sequence shown here is derived from an EMBL/GenBank/DDBJ whole genome shotgun (WGS) entry which is preliminary data.</text>
</comment>
<reference evidence="1 2" key="1">
    <citation type="submission" date="2023-11" db="EMBL/GenBank/DDBJ databases">
        <title>Paucibacter sp. nov., isolated from fresh soil in Korea.</title>
        <authorList>
            <person name="Le N.T.T."/>
        </authorList>
    </citation>
    <scope>NUCLEOTIDE SEQUENCE [LARGE SCALE GENOMIC DNA]</scope>
    <source>
        <strain evidence="1 2">R3-3</strain>
    </source>
</reference>
<evidence type="ECO:0000313" key="2">
    <source>
        <dbReference type="Proteomes" id="UP001285263"/>
    </source>
</evidence>
<gene>
    <name evidence="1" type="ORF">SNE35_06445</name>
</gene>
<dbReference type="RefSeq" id="WP_320422037.1">
    <property type="nucleotide sequence ID" value="NZ_JAXCLA010000002.1"/>
</dbReference>